<organism evidence="1 2">
    <name type="scientific">Aquilegia coerulea</name>
    <name type="common">Rocky mountain columbine</name>
    <dbReference type="NCBI Taxonomy" id="218851"/>
    <lineage>
        <taxon>Eukaryota</taxon>
        <taxon>Viridiplantae</taxon>
        <taxon>Streptophyta</taxon>
        <taxon>Embryophyta</taxon>
        <taxon>Tracheophyta</taxon>
        <taxon>Spermatophyta</taxon>
        <taxon>Magnoliopsida</taxon>
        <taxon>Ranunculales</taxon>
        <taxon>Ranunculaceae</taxon>
        <taxon>Thalictroideae</taxon>
        <taxon>Aquilegia</taxon>
    </lineage>
</organism>
<name>A0A2G5EWK3_AQUCA</name>
<sequence>MFLLMEIVSEYLRKRYKDLFEEFKRIESEFSQLRAETCTVLDKLKIELKRWVQEMVHPSIDIRKSLDSIALKMKQDEEKAEDVLMPRMLQLEEIGFEKGWPSLQMGSKEVLIYT</sequence>
<evidence type="ECO:0000313" key="2">
    <source>
        <dbReference type="Proteomes" id="UP000230069"/>
    </source>
</evidence>
<keyword evidence="2" id="KW-1185">Reference proteome</keyword>
<dbReference type="EMBL" id="KZ305021">
    <property type="protein sequence ID" value="PIA60104.1"/>
    <property type="molecule type" value="Genomic_DNA"/>
</dbReference>
<evidence type="ECO:0000313" key="1">
    <source>
        <dbReference type="EMBL" id="PIA60104.1"/>
    </source>
</evidence>
<dbReference type="Proteomes" id="UP000230069">
    <property type="component" value="Unassembled WGS sequence"/>
</dbReference>
<accession>A0A2G5EWK3</accession>
<reference evidence="1 2" key="1">
    <citation type="submission" date="2017-09" db="EMBL/GenBank/DDBJ databases">
        <title>WGS assembly of Aquilegia coerulea Goldsmith.</title>
        <authorList>
            <person name="Hodges S."/>
            <person name="Kramer E."/>
            <person name="Nordborg M."/>
            <person name="Tomkins J."/>
            <person name="Borevitz J."/>
            <person name="Derieg N."/>
            <person name="Yan J."/>
            <person name="Mihaltcheva S."/>
            <person name="Hayes R.D."/>
            <person name="Rokhsar D."/>
        </authorList>
    </citation>
    <scope>NUCLEOTIDE SEQUENCE [LARGE SCALE GENOMIC DNA]</scope>
    <source>
        <strain evidence="2">cv. Goldsmith</strain>
    </source>
</reference>
<proteinExistence type="predicted"/>
<gene>
    <name evidence="1" type="ORF">AQUCO_00400772v1</name>
</gene>
<dbReference type="AlphaFoldDB" id="A0A2G5EWK3"/>
<dbReference type="InParanoid" id="A0A2G5EWK3"/>
<protein>
    <submittedName>
        <fullName evidence="1">Uncharacterized protein</fullName>
    </submittedName>
</protein>